<dbReference type="AlphaFoldDB" id="A0A938B605"/>
<dbReference type="InterPro" id="IPR011006">
    <property type="entry name" value="CheY-like_superfamily"/>
</dbReference>
<dbReference type="InterPro" id="IPR001789">
    <property type="entry name" value="Sig_transdc_resp-reg_receiver"/>
</dbReference>
<dbReference type="Pfam" id="PF00989">
    <property type="entry name" value="PAS"/>
    <property type="match status" value="1"/>
</dbReference>
<accession>A0A938B605</accession>
<proteinExistence type="predicted"/>
<dbReference type="NCBIfam" id="TIGR00229">
    <property type="entry name" value="sensory_box"/>
    <property type="match status" value="1"/>
</dbReference>
<dbReference type="GO" id="GO:0000976">
    <property type="term" value="F:transcription cis-regulatory region binding"/>
    <property type="evidence" value="ECO:0007669"/>
    <property type="project" value="TreeGrafter"/>
</dbReference>
<comment type="caution">
    <text evidence="11">The sequence shown here is derived from an EMBL/GenBank/DDBJ whole genome shotgun (WGS) entry which is preliminary data.</text>
</comment>
<dbReference type="Pfam" id="PF01590">
    <property type="entry name" value="GAF"/>
    <property type="match status" value="1"/>
</dbReference>
<dbReference type="GO" id="GO:0006355">
    <property type="term" value="P:regulation of DNA-templated transcription"/>
    <property type="evidence" value="ECO:0007669"/>
    <property type="project" value="InterPro"/>
</dbReference>
<evidence type="ECO:0000256" key="5">
    <source>
        <dbReference type="ARBA" id="ARBA00023015"/>
    </source>
</evidence>
<dbReference type="SMART" id="SM00065">
    <property type="entry name" value="GAF"/>
    <property type="match status" value="2"/>
</dbReference>
<dbReference type="InterPro" id="IPR035965">
    <property type="entry name" value="PAS-like_dom_sf"/>
</dbReference>
<evidence type="ECO:0000259" key="9">
    <source>
        <dbReference type="PROSITE" id="PS50110"/>
    </source>
</evidence>
<gene>
    <name evidence="11" type="ORF">FJZ47_20730</name>
</gene>
<keyword evidence="4" id="KW-0902">Two-component regulatory system</keyword>
<dbReference type="GO" id="GO:0032993">
    <property type="term" value="C:protein-DNA complex"/>
    <property type="evidence" value="ECO:0007669"/>
    <property type="project" value="TreeGrafter"/>
</dbReference>
<dbReference type="CDD" id="cd00130">
    <property type="entry name" value="PAS"/>
    <property type="match status" value="1"/>
</dbReference>
<dbReference type="SUPFAM" id="SSF52172">
    <property type="entry name" value="CheY-like"/>
    <property type="match status" value="1"/>
</dbReference>
<dbReference type="PROSITE" id="PS50110">
    <property type="entry name" value="RESPONSE_REGULATORY"/>
    <property type="match status" value="1"/>
</dbReference>
<evidence type="ECO:0000256" key="8">
    <source>
        <dbReference type="PROSITE-ProRule" id="PRU00169"/>
    </source>
</evidence>
<dbReference type="Gene3D" id="3.30.450.40">
    <property type="match status" value="2"/>
</dbReference>
<keyword evidence="7" id="KW-0804">Transcription</keyword>
<evidence type="ECO:0000313" key="12">
    <source>
        <dbReference type="Proteomes" id="UP000712673"/>
    </source>
</evidence>
<feature type="non-terminal residue" evidence="11">
    <location>
        <position position="570"/>
    </location>
</feature>
<dbReference type="PROSITE" id="PS50112">
    <property type="entry name" value="PAS"/>
    <property type="match status" value="1"/>
</dbReference>
<dbReference type="GO" id="GO:0005829">
    <property type="term" value="C:cytosol"/>
    <property type="evidence" value="ECO:0007669"/>
    <property type="project" value="TreeGrafter"/>
</dbReference>
<name>A0A938B605_UNCTE</name>
<dbReference type="InterPro" id="IPR029016">
    <property type="entry name" value="GAF-like_dom_sf"/>
</dbReference>
<dbReference type="Gene3D" id="3.30.450.20">
    <property type="entry name" value="PAS domain"/>
    <property type="match status" value="1"/>
</dbReference>
<dbReference type="InterPro" id="IPR003018">
    <property type="entry name" value="GAF"/>
</dbReference>
<dbReference type="SMART" id="SM00091">
    <property type="entry name" value="PAS"/>
    <property type="match status" value="1"/>
</dbReference>
<dbReference type="SUPFAM" id="SSF55785">
    <property type="entry name" value="PYP-like sensor domain (PAS domain)"/>
    <property type="match status" value="1"/>
</dbReference>
<dbReference type="EMBL" id="VGLS01000823">
    <property type="protein sequence ID" value="MBM3226198.1"/>
    <property type="molecule type" value="Genomic_DNA"/>
</dbReference>
<evidence type="ECO:0000256" key="4">
    <source>
        <dbReference type="ARBA" id="ARBA00023012"/>
    </source>
</evidence>
<evidence type="ECO:0000256" key="2">
    <source>
        <dbReference type="ARBA" id="ARBA00022679"/>
    </source>
</evidence>
<dbReference type="InterPro" id="IPR000014">
    <property type="entry name" value="PAS"/>
</dbReference>
<evidence type="ECO:0000256" key="1">
    <source>
        <dbReference type="ARBA" id="ARBA00022553"/>
    </source>
</evidence>
<sequence>MVIDDSAAACAQITQVLQHALPAVACVPVTGRVDFESALAAGNCDLVLTEYQLTWSDGLTLLHDIKARLPYVPVVMVTAAGHERLAVEGIHAGLSDYVPKTQLAQLPAIVLTCLERTRQVLRRQQEAAAVESWARQQAAVAALGQQALGDIELSTLLDTAVSMAASILDVEYAKVLELLPDGQTLLLRAGVGWHAGLVGTATVDADIAHQAGYTLFSDTPVVVDDLRTETRFSGPQVLHDHGVISGMSVIIRRTPSTVPLAGPPQPARSFGVLGVHAPRHRLFTTHDMHFLQAVANILAQAIERRRITEALAAETRFLRAQTAVARVALSSLQPEILMPQLLEAICQAQDYAYGLFWCLVEPDRTAVVVASFGQETTTLVGYQQPLQAANAFIVETLRTGKPLFRNQIAETTVDTHPLTSTLRSKALLGLPLVDRLGRTIGALSFGDTKNADRFAERDLQQGVILMHQVAQALENSELFSQVRRLQEQYHVVTEHLHDAVCMIDQAGQIVFANAALSHLTGYDKTELLGKPSIMLYRPEVIPQILERRAQAWQGQDVPPYLQTQMLRKDG</sequence>
<dbReference type="SUPFAM" id="SSF55781">
    <property type="entry name" value="GAF domain-like"/>
    <property type="match status" value="2"/>
</dbReference>
<dbReference type="CDD" id="cd00156">
    <property type="entry name" value="REC"/>
    <property type="match status" value="1"/>
</dbReference>
<evidence type="ECO:0000259" key="10">
    <source>
        <dbReference type="PROSITE" id="PS50112"/>
    </source>
</evidence>
<feature type="domain" description="PAS" evidence="10">
    <location>
        <begin position="485"/>
        <end position="555"/>
    </location>
</feature>
<dbReference type="SMART" id="SM00448">
    <property type="entry name" value="REC"/>
    <property type="match status" value="1"/>
</dbReference>
<keyword evidence="5" id="KW-0805">Transcription regulation</keyword>
<evidence type="ECO:0000256" key="3">
    <source>
        <dbReference type="ARBA" id="ARBA00022777"/>
    </source>
</evidence>
<keyword evidence="6" id="KW-0238">DNA-binding</keyword>
<dbReference type="PANTHER" id="PTHR48111">
    <property type="entry name" value="REGULATOR OF RPOS"/>
    <property type="match status" value="1"/>
</dbReference>
<evidence type="ECO:0000256" key="6">
    <source>
        <dbReference type="ARBA" id="ARBA00023125"/>
    </source>
</evidence>
<protein>
    <submittedName>
        <fullName evidence="11">GAF domain-containing protein</fullName>
    </submittedName>
</protein>
<organism evidence="11 12">
    <name type="scientific">Tectimicrobiota bacterium</name>
    <dbReference type="NCBI Taxonomy" id="2528274"/>
    <lineage>
        <taxon>Bacteria</taxon>
        <taxon>Pseudomonadati</taxon>
        <taxon>Nitrospinota/Tectimicrobiota group</taxon>
        <taxon>Candidatus Tectimicrobiota</taxon>
    </lineage>
</organism>
<keyword evidence="1" id="KW-0597">Phosphoprotein</keyword>
<keyword evidence="2" id="KW-0808">Transferase</keyword>
<dbReference type="Pfam" id="PF13185">
    <property type="entry name" value="GAF_2"/>
    <property type="match status" value="1"/>
</dbReference>
<keyword evidence="3" id="KW-0418">Kinase</keyword>
<dbReference type="GO" id="GO:0000156">
    <property type="term" value="F:phosphorelay response regulator activity"/>
    <property type="evidence" value="ECO:0007669"/>
    <property type="project" value="TreeGrafter"/>
</dbReference>
<evidence type="ECO:0000256" key="7">
    <source>
        <dbReference type="ARBA" id="ARBA00023163"/>
    </source>
</evidence>
<dbReference type="Pfam" id="PF00072">
    <property type="entry name" value="Response_reg"/>
    <property type="match status" value="1"/>
</dbReference>
<dbReference type="Proteomes" id="UP000712673">
    <property type="component" value="Unassembled WGS sequence"/>
</dbReference>
<dbReference type="InterPro" id="IPR013767">
    <property type="entry name" value="PAS_fold"/>
</dbReference>
<comment type="caution">
    <text evidence="8">Lacks conserved residue(s) required for the propagation of feature annotation.</text>
</comment>
<dbReference type="InterPro" id="IPR039420">
    <property type="entry name" value="WalR-like"/>
</dbReference>
<feature type="domain" description="Response regulatory" evidence="9">
    <location>
        <begin position="1"/>
        <end position="115"/>
    </location>
</feature>
<dbReference type="GO" id="GO:0016301">
    <property type="term" value="F:kinase activity"/>
    <property type="evidence" value="ECO:0007669"/>
    <property type="project" value="UniProtKB-KW"/>
</dbReference>
<evidence type="ECO:0000313" key="11">
    <source>
        <dbReference type="EMBL" id="MBM3226198.1"/>
    </source>
</evidence>
<reference evidence="11" key="1">
    <citation type="submission" date="2019-03" db="EMBL/GenBank/DDBJ databases">
        <title>Lake Tanganyika Metagenome-Assembled Genomes (MAGs).</title>
        <authorList>
            <person name="Tran P."/>
        </authorList>
    </citation>
    <scope>NUCLEOTIDE SEQUENCE</scope>
    <source>
        <strain evidence="11">K_DeepCast_65m_m2_066</strain>
    </source>
</reference>
<dbReference type="PANTHER" id="PTHR48111:SF1">
    <property type="entry name" value="TWO-COMPONENT RESPONSE REGULATOR ORR33"/>
    <property type="match status" value="1"/>
</dbReference>
<dbReference type="Gene3D" id="3.40.50.2300">
    <property type="match status" value="1"/>
</dbReference>